<keyword evidence="2" id="KW-1185">Reference proteome</keyword>
<sequence length="4019" mass="441534">MIFLGAVTAQAQITIGGNVYGGGNAGDMNGKTSVTVRAGDINGSVYGGARQANVGGHTFVNIDGENMSGDILINYVYGGNDIAGTIGTSVLPTKTVQKINQATNEITYEEVPLLKKAEENGIDNSYNSLVLTTKEKMVGSTQPYKIYIGQVFGGGNGDYDYTSQTSEFYGMVKPELRKAYLEIRGGSIVILYGGGNNATVTEATDICIDNESAITYDMTDEKGNSKLTTERLKAMGIFALGSAGENVATSDAYQFSRVFGGNNKAPMDIRPKWHLNSGKIRNLYSGGNRGAMTYEKGIFLPVNSDALEINNVYGGCRMADVNPGKAIDEETIEGVLCPAGYAARVHIGGGNIYNVYGGNDISGMVYGGSAVGIHSTVNGHVFGGGNGSYPYTDNKQLKTSDLYGDYFYDVNDILGHNSNTVFTGQESAEALYQFRPNTEAVTVRLIGTEAKPTYIGGSVYCGGNSATLRSTSSTARAELKIGANVYAHQVFMGSNGENMLTESVLARLAKYVDENGNTTDNTSDADFSQMNLLDATQFATYMKGCEMGIKPRVVFDPDYVNKKTYFGSFFCGGNRGSVNTEGMNTIDFNYGVIIYDKLVGGSNNAYIKPTQYNAAYNGGIIGSPDSAPDGKIGNKLTLNLSGLEIRPMRWKTDSYGNLILDNNGKPQLEWNVYTNLGVKSGTPTTIGVTDASGGNTTTDDLNRRLVGGNIYGGCYNSGHVNGNVIININASLVDTNVLFDKVTLDANGEEKLFASDELHPENDKYFIEERRTGVIRGQQGIDVLGKGLNVFGGGKGKDTEIWGSTTINLNEKSYVFQIFGGSEEGIIGEATGTSTEPDGTYANGVYSFNGKSYQYHPNYSCYVNLKGAKEGVPKSATSSDEMAECEYIYGGGFLGPICGNTVINLGKGRVYQTFGGSCNADILGHTETYVGRQVNADGSFSEGFPYVRDYIYGGNDLGGRILNKADFTSRIRQGVSGLTLPGINAAKEVSAYTEYTQGHLVGIYAGCYGTYDYTESQFRKFFDEHGIAKVTADAIYTKPRMDNAFVNFRPTATALLKNNANNTVTKVYGAGQGSPGDADRDIMQDRSYILIDIPQDMENYKQMEVFGAGAWSGLGMREYVAPIATPNATEKAALDKVSAIIDLPRGQINAVYGASYQEGFTRRTEVNVPEKSTISLNKLFGGAYGLSNDTICDAYETNVNWNSSDALVGYIFGGNNNARRTLYGRVNINAPVWTNKTSGYMASVFGAGCGENTWSQYTEVNFNKGAQAYIIYGGGQNGRVCNVATARRMSVEEFNDPTYKGLAIGNDYEEDGLKNPLAKPRHDGRKYNTNVIINKGSVVGSYLGGYQVGGGYAYGGGMGTVGKNRSGDVNGTTYIALLGGLVEKDVVAAGSVGSVFDRYGNLTDEYDNPFEASTTAYIAAGVARNVFGGGYKGSVGKHKTTEPLLDKDGNPVKDKQGQNMMVEVDADLNAPTEDDIPAQANIIIGIRKDQVTDSLKKAMKYLKDEAATNGYDTDTENDYQYGYYNGVPAIQRNVYGGGEGETEKGGRGGAIYGTANVTLNNGYIGYDYINGDFIEKLNDETWTVSDSIGRLKDYGNIFGGGYSDKSNVDETNVVMWGGIVRGSVHGGAEIAAIGRGETTESGEVNHIRTFGKITKPGKTHVTMYNGHVKRNVFGGGKGYNVLGFGGSNDLYTDGYVFGQTEVYIHGGEIGTAKAVKEGKNYGNVFGGGDLGYVYSKGFDNPKTKTDKQAGITTGSPQHYYYYYRENGEDKLIEDCKVVVEPYLQVKADQATINGKTKNKYEYFETNDLNTLPKDKSAWADLFTGDKDANGNPVPGDTEERGVLIHNAVFGGGNVSSNSDTHYANATTVFGNTTATLYDCYHRDFITVGTEHTGGLYGGGNLSKSDGYRELNITNYGTDYYGLSSRITLEEYRNLSNREHAYFQLEYVCKDGTETHEVEGVTKYGVYIDGDFYENGQRVKEEDFEKLKKSSGFNAANWEQFGFCSIYAGRLLNTIQRADFCAVFGSRMVLQGAKDRVAEVGEDIDYTINRVGELSLNKQRSVRTVAAGYNGSDPDTGSEALHGNYFGIYSIVNYLGNLTSDVAFGDEYVDSNGNPVIDLTTNQPYTYYSFKKSRPTGNDRNYGMSPNQVALASGVFLELTTELTEQNPNKEKDYGLITGVVELDLINVKRSTEGGGFVYAKNEHRVPRYYPNKKNVVLSEYNKPRIVNNVEVRDDARTYKQYQYSADQEGDWSSTGSYIISGDVEENAYKPQLIETSGNFIHPSDKRIIDDCYPTNNAYIIGVDPYSKAHYWYVKGSVYVYKQVVSAYTGSANAYSKDVRLPLTITAASNGRLKLLDVKPNLYAYYFEEGKKIGTEGNDGSAWVNNNADRYHLNDVITWWDWNHLSVSDKKLFVTETVVNSRSCKIDGQEYKIGEYVMLPTDVSSFKADNHTITDLEGHPFVDIHGHPMSNSEVVDDVFRTSNNIGHDTGYVLTFDMDTPKIWSDWYSPVTGISTYTVNGNTVSTTRKTKEEYDALSSDSKSNWVEGPTFSPQTTAVYGRRDYSEGDIITKAVYDHTDDGKGHMEEAYVASENISYTYQGQNKTVNAGTAIPSSEYEALTTEQKSYFGKAWVCIGSLKLAEEDYLLNGDLLTASQIAALKTKYQNVIDEEEIDAIMTEAYICTLTGKYGGLTYEANMNYSAKDSWCSLSEDDRKHFDFNHDALDLFADPNYLGFYNPNPSEKKTTEQAYRAPYSNQVPVEYNAVYNSDDTRTLMFTDGTTRTFTSNTPGAVLTSGEFERIRNDKRYYTRIETGTTDTDAYVAIDNFTDAQGTPYGKGQVVDADVYSAHAGKVNKVTGLTPNSTTYYCFEAHQEEGSTISVGDRIDESRYKNDLIDHQKYFTIQGQEPTETTTLFVNRESDIRDLTKEKIVTVVYQYTYYENGDNGDVKMTNELHVVNIHLQLESGAPSIGTLNEPPIVLPGSAVGLDRPEVRAGIYEVLINGWELYSDKNDADHHRNGVPFTNNKTPVYWYQNNDHYIAFYSKTYLGKTYSNSVPVKVANYHDLGEVMERYKDNHLYIDRADVDRPAKVYINNYASVSDDDPRKDKNGLDELKNLFDLSLLTPSEDELDEDGLIKTGTFQGHAPLGSHIRGAQNLEFILRTDIDGSVPDGSPARQAIAPVTGETCFGGNMHGDGHQITGLTNSLFGKLCGNVYNLGVTGSFTSAGVADEGDGFVENCWVKTSATSLPANAEKVNAVFGNPSDPTNPNCVQVVNCYYPESNAALYAGGQARKMADKAFYDGEVAYNLNGFYLCKRYYDGIHLGTGQAYEYFPAHVDGTLPTNTEGTKNVTSTAYYPSSYAYYTPQGVPLKQGVTQAPKMGYVEQRFYDGDFRYAAGQIPEGYNVRRRESDDIDEYGNPIVAWAPIWPDDYLFFGQTLSYGYVDGRSHQHLPSVINKSDERLLTTDDNNRVYRAPAYFRSSKMRMAHFNPNAVFAETMNGDAAKVAYKDMTAIDFTGYGDVSNGYQIEWTTAAPYNHVEGGVFYPPLLDDGGLTAFQNVNLTKNLLAYTEAESDVAQLTPAQKTANVISAKLHDYDYIETDADYKTVAEWDYTSNYEGMHGHWVYKSGTDYIASLDHFLLDKHDFNAPIAYQFDDSHRMWYQRKPDRYVDRTKGWEGVSLPFTADIVTTNTKGEITHFYSGSNSEDETTKTKVGHEYWLRELKDGGTLSDDQKVYTANFAYPTSVSTDLNKEVTNTFLWDFYYKADYDRQDANSDLYQTYYSNTREYEKYARLTSGKPYIIGFPGATYYEFDLSGAFVPANTAPGGSKELRKQVITFASATGAEINVSDEETVKTQSGDETGVSEDGFTFKSTYLNNPEIAEGRDVFLMDADGSSFDKTAPGEVTIAAFRPYFTKPATAGSRAKRVQQIVFSQTNSKFGVDDRDPRDDEYSGTLNIFTRKHKIVVESTLKQTVDVNIITPAGVMLNTVTVEPGQTVETRMTNRGVYLVQSADGRHKKKVAVK</sequence>
<proteinExistence type="predicted"/>
<evidence type="ECO:0000313" key="1">
    <source>
        <dbReference type="EMBL" id="SDG15059.1"/>
    </source>
</evidence>
<accession>A0A1G7RXV5</accession>
<protein>
    <submittedName>
        <fullName evidence="1">Uncharacterized protein</fullName>
    </submittedName>
</protein>
<dbReference type="Proteomes" id="UP000198779">
    <property type="component" value="Unassembled WGS sequence"/>
</dbReference>
<dbReference type="EMBL" id="FNCQ01000001">
    <property type="protein sequence ID" value="SDG15059.1"/>
    <property type="molecule type" value="Genomic_DNA"/>
</dbReference>
<evidence type="ECO:0000313" key="2">
    <source>
        <dbReference type="Proteomes" id="UP000198779"/>
    </source>
</evidence>
<organism evidence="1 2">
    <name type="scientific">Prevotella communis</name>
    <dbReference type="NCBI Taxonomy" id="2913614"/>
    <lineage>
        <taxon>Bacteria</taxon>
        <taxon>Pseudomonadati</taxon>
        <taxon>Bacteroidota</taxon>
        <taxon>Bacteroidia</taxon>
        <taxon>Bacteroidales</taxon>
        <taxon>Prevotellaceae</taxon>
        <taxon>Prevotella</taxon>
    </lineage>
</organism>
<reference evidence="2" key="1">
    <citation type="submission" date="2016-10" db="EMBL/GenBank/DDBJ databases">
        <authorList>
            <person name="Varghese N."/>
            <person name="Submissions S."/>
        </authorList>
    </citation>
    <scope>NUCLEOTIDE SEQUENCE [LARGE SCALE GENOMIC DNA]</scope>
    <source>
        <strain evidence="2">BP1-148</strain>
    </source>
</reference>
<gene>
    <name evidence="1" type="ORF">SAMN04487901_101119</name>
</gene>
<name>A0A1G7RXV5_9BACT</name>
<dbReference type="STRING" id="645274.SAMN04487901_101119"/>